<dbReference type="GO" id="GO:0070006">
    <property type="term" value="F:metalloaminopeptidase activity"/>
    <property type="evidence" value="ECO:0007669"/>
    <property type="project" value="TreeGrafter"/>
</dbReference>
<feature type="site" description="Transition state stabilizer" evidence="9">
    <location>
        <position position="682"/>
    </location>
</feature>
<evidence type="ECO:0000256" key="10">
    <source>
        <dbReference type="SAM" id="MobiDB-lite"/>
    </source>
</evidence>
<feature type="binding site" evidence="8">
    <location>
        <position position="600"/>
    </location>
    <ligand>
        <name>Zn(2+)</name>
        <dbReference type="ChEBI" id="CHEBI:29105"/>
        <note>catalytic</note>
    </ligand>
</feature>
<dbReference type="GO" id="GO:0005737">
    <property type="term" value="C:cytoplasm"/>
    <property type="evidence" value="ECO:0007669"/>
    <property type="project" value="TreeGrafter"/>
</dbReference>
<feature type="transmembrane region" description="Helical" evidence="11">
    <location>
        <begin position="133"/>
        <end position="157"/>
    </location>
</feature>
<dbReference type="SUPFAM" id="SSF55486">
    <property type="entry name" value="Metalloproteases ('zincins'), catalytic domain"/>
    <property type="match status" value="1"/>
</dbReference>
<evidence type="ECO:0000259" key="12">
    <source>
        <dbReference type="Pfam" id="PF01433"/>
    </source>
</evidence>
<keyword evidence="4" id="KW-0378">Hydrolase</keyword>
<dbReference type="GO" id="GO:0042277">
    <property type="term" value="F:peptide binding"/>
    <property type="evidence" value="ECO:0007669"/>
    <property type="project" value="TreeGrafter"/>
</dbReference>
<keyword evidence="2" id="KW-0645">Protease</keyword>
<evidence type="ECO:0000256" key="1">
    <source>
        <dbReference type="ARBA" id="ARBA00010136"/>
    </source>
</evidence>
<evidence type="ECO:0000313" key="15">
    <source>
        <dbReference type="EMBL" id="CAD2148386.1"/>
    </source>
</evidence>
<proteinExistence type="inferred from homology"/>
<protein>
    <submittedName>
        <fullName evidence="15">Uncharacterized protein</fullName>
    </submittedName>
</protein>
<dbReference type="SUPFAM" id="SSF63737">
    <property type="entry name" value="Leukotriene A4 hydrolase N-terminal domain"/>
    <property type="match status" value="1"/>
</dbReference>
<dbReference type="Gene3D" id="1.10.390.10">
    <property type="entry name" value="Neutral Protease Domain 2"/>
    <property type="match status" value="1"/>
</dbReference>
<feature type="region of interest" description="Disordered" evidence="10">
    <location>
        <begin position="64"/>
        <end position="108"/>
    </location>
</feature>
<dbReference type="Pfam" id="PF11838">
    <property type="entry name" value="ERAP1_C"/>
    <property type="match status" value="1"/>
</dbReference>
<dbReference type="OrthoDB" id="510539at2759"/>
<dbReference type="InterPro" id="IPR042097">
    <property type="entry name" value="Aminopeptidase_N-like_N_sf"/>
</dbReference>
<gene>
    <name evidence="15" type="ORF">MENT_LOCUS9315</name>
</gene>
<feature type="compositionally biased region" description="Polar residues" evidence="10">
    <location>
        <begin position="64"/>
        <end position="75"/>
    </location>
</feature>
<accession>A0A6V7U965</accession>
<keyword evidence="11" id="KW-1133">Transmembrane helix</keyword>
<feature type="domain" description="Peptidase M1 membrane alanine aminopeptidase" evidence="12">
    <location>
        <begin position="529"/>
        <end position="746"/>
    </location>
</feature>
<feature type="active site" description="Proton acceptor" evidence="7">
    <location>
        <position position="597"/>
    </location>
</feature>
<evidence type="ECO:0000256" key="3">
    <source>
        <dbReference type="ARBA" id="ARBA00022723"/>
    </source>
</evidence>
<dbReference type="GO" id="GO:0043171">
    <property type="term" value="P:peptide catabolic process"/>
    <property type="evidence" value="ECO:0007669"/>
    <property type="project" value="TreeGrafter"/>
</dbReference>
<feature type="binding site" evidence="8">
    <location>
        <position position="596"/>
    </location>
    <ligand>
        <name>Zn(2+)</name>
        <dbReference type="ChEBI" id="CHEBI:29105"/>
        <note>catalytic</note>
    </ligand>
</feature>
<dbReference type="InterPro" id="IPR024571">
    <property type="entry name" value="ERAP1-like_C_dom"/>
</dbReference>
<keyword evidence="5 8" id="KW-0862">Zinc</keyword>
<keyword evidence="11" id="KW-0472">Membrane</keyword>
<feature type="binding site" evidence="8">
    <location>
        <position position="619"/>
    </location>
    <ligand>
        <name>Zn(2+)</name>
        <dbReference type="ChEBI" id="CHEBI:29105"/>
        <note>catalytic</note>
    </ligand>
</feature>
<evidence type="ECO:0000256" key="5">
    <source>
        <dbReference type="ARBA" id="ARBA00022833"/>
    </source>
</evidence>
<dbReference type="InterPro" id="IPR034016">
    <property type="entry name" value="M1_APN-typ"/>
</dbReference>
<comment type="cofactor">
    <cofactor evidence="8">
        <name>Zn(2+)</name>
        <dbReference type="ChEBI" id="CHEBI:29105"/>
    </cofactor>
    <text evidence="8">Binds 1 zinc ion per subunit.</text>
</comment>
<keyword evidence="3 8" id="KW-0479">Metal-binding</keyword>
<comment type="caution">
    <text evidence="15">The sequence shown here is derived from an EMBL/GenBank/DDBJ whole genome shotgun (WGS) entry which is preliminary data.</text>
</comment>
<keyword evidence="11" id="KW-0812">Transmembrane</keyword>
<dbReference type="GO" id="GO:0008270">
    <property type="term" value="F:zinc ion binding"/>
    <property type="evidence" value="ECO:0007669"/>
    <property type="project" value="InterPro"/>
</dbReference>
<evidence type="ECO:0000256" key="11">
    <source>
        <dbReference type="SAM" id="Phobius"/>
    </source>
</evidence>
<evidence type="ECO:0000256" key="4">
    <source>
        <dbReference type="ARBA" id="ARBA00022801"/>
    </source>
</evidence>
<organism evidence="15 16">
    <name type="scientific">Meloidogyne enterolobii</name>
    <name type="common">Root-knot nematode worm</name>
    <name type="synonym">Meloidogyne mayaguensis</name>
    <dbReference type="NCBI Taxonomy" id="390850"/>
    <lineage>
        <taxon>Eukaryota</taxon>
        <taxon>Metazoa</taxon>
        <taxon>Ecdysozoa</taxon>
        <taxon>Nematoda</taxon>
        <taxon>Chromadorea</taxon>
        <taxon>Rhabditida</taxon>
        <taxon>Tylenchina</taxon>
        <taxon>Tylenchomorpha</taxon>
        <taxon>Tylenchoidea</taxon>
        <taxon>Meloidogynidae</taxon>
        <taxon>Meloidogyninae</taxon>
        <taxon>Meloidogyne</taxon>
    </lineage>
</organism>
<dbReference type="CDD" id="cd09601">
    <property type="entry name" value="M1_APN-Q_like"/>
    <property type="match status" value="1"/>
</dbReference>
<dbReference type="GO" id="GO:0016020">
    <property type="term" value="C:membrane"/>
    <property type="evidence" value="ECO:0007669"/>
    <property type="project" value="TreeGrafter"/>
</dbReference>
<dbReference type="AlphaFoldDB" id="A0A6V7U965"/>
<dbReference type="GO" id="GO:0006508">
    <property type="term" value="P:proteolysis"/>
    <property type="evidence" value="ECO:0007669"/>
    <property type="project" value="UniProtKB-KW"/>
</dbReference>
<feature type="region of interest" description="Disordered" evidence="10">
    <location>
        <begin position="832"/>
        <end position="860"/>
    </location>
</feature>
<dbReference type="PANTHER" id="PTHR11533">
    <property type="entry name" value="PROTEASE M1 ZINC METALLOPROTEASE"/>
    <property type="match status" value="1"/>
</dbReference>
<dbReference type="Proteomes" id="UP000580250">
    <property type="component" value="Unassembled WGS sequence"/>
</dbReference>
<comment type="similarity">
    <text evidence="1">Belongs to the peptidase M1 family.</text>
</comment>
<feature type="domain" description="Aminopeptidase N-like N-terminal" evidence="14">
    <location>
        <begin position="276"/>
        <end position="486"/>
    </location>
</feature>
<evidence type="ECO:0000256" key="9">
    <source>
        <dbReference type="PIRSR" id="PIRSR634016-4"/>
    </source>
</evidence>
<evidence type="ECO:0000256" key="2">
    <source>
        <dbReference type="ARBA" id="ARBA00022670"/>
    </source>
</evidence>
<dbReference type="EMBL" id="CAJEWN010000041">
    <property type="protein sequence ID" value="CAD2148386.1"/>
    <property type="molecule type" value="Genomic_DNA"/>
</dbReference>
<dbReference type="GO" id="GO:0005615">
    <property type="term" value="C:extracellular space"/>
    <property type="evidence" value="ECO:0007669"/>
    <property type="project" value="TreeGrafter"/>
</dbReference>
<dbReference type="InterPro" id="IPR001930">
    <property type="entry name" value="Peptidase_M1"/>
</dbReference>
<keyword evidence="6" id="KW-0482">Metalloprotease</keyword>
<dbReference type="PANTHER" id="PTHR11533:SF21">
    <property type="entry name" value="AMINOPEPTIDASE"/>
    <property type="match status" value="1"/>
</dbReference>
<evidence type="ECO:0000256" key="6">
    <source>
        <dbReference type="ARBA" id="ARBA00023049"/>
    </source>
</evidence>
<dbReference type="PRINTS" id="PR00756">
    <property type="entry name" value="ALADIPTASE"/>
</dbReference>
<dbReference type="Gene3D" id="2.60.40.1730">
    <property type="entry name" value="tricorn interacting facor f3 domain"/>
    <property type="match status" value="1"/>
</dbReference>
<dbReference type="Gene3D" id="1.25.50.20">
    <property type="match status" value="1"/>
</dbReference>
<reference evidence="15 16" key="1">
    <citation type="submission" date="2020-08" db="EMBL/GenBank/DDBJ databases">
        <authorList>
            <person name="Koutsovoulos G."/>
            <person name="Danchin GJ E."/>
        </authorList>
    </citation>
    <scope>NUCLEOTIDE SEQUENCE [LARGE SCALE GENOMIC DNA]</scope>
</reference>
<dbReference type="InterPro" id="IPR050344">
    <property type="entry name" value="Peptidase_M1_aminopeptidases"/>
</dbReference>
<feature type="domain" description="ERAP1-like C-terminal" evidence="13">
    <location>
        <begin position="912"/>
        <end position="1211"/>
    </location>
</feature>
<dbReference type="Pfam" id="PF01433">
    <property type="entry name" value="Peptidase_M1"/>
    <property type="match status" value="1"/>
</dbReference>
<feature type="compositionally biased region" description="Low complexity" evidence="10">
    <location>
        <begin position="833"/>
        <end position="846"/>
    </location>
</feature>
<evidence type="ECO:0000256" key="7">
    <source>
        <dbReference type="PIRSR" id="PIRSR634016-1"/>
    </source>
</evidence>
<evidence type="ECO:0000259" key="13">
    <source>
        <dbReference type="Pfam" id="PF11838"/>
    </source>
</evidence>
<dbReference type="Pfam" id="PF17900">
    <property type="entry name" value="Peptidase_M1_N"/>
    <property type="match status" value="1"/>
</dbReference>
<dbReference type="InterPro" id="IPR027268">
    <property type="entry name" value="Peptidase_M4/M1_CTD_sf"/>
</dbReference>
<evidence type="ECO:0000259" key="14">
    <source>
        <dbReference type="Pfam" id="PF17900"/>
    </source>
</evidence>
<name>A0A6V7U965_MELEN</name>
<dbReference type="InterPro" id="IPR014782">
    <property type="entry name" value="Peptidase_M1_dom"/>
</dbReference>
<evidence type="ECO:0000313" key="16">
    <source>
        <dbReference type="Proteomes" id="UP000580250"/>
    </source>
</evidence>
<dbReference type="InterPro" id="IPR045357">
    <property type="entry name" value="Aminopeptidase_N-like_N"/>
</dbReference>
<evidence type="ECO:0000256" key="8">
    <source>
        <dbReference type="PIRSR" id="PIRSR634016-3"/>
    </source>
</evidence>
<sequence>MNEQRESKTLPFRDTLMCQSFTSVPKTYIRAADELLPLSHASRLASLPSLSPLPFSHRHPSLALTTGAGSASHPSRFSPLEPQRPPRAIPQSLTKSLPKRQGRMTTEKNLDELAPLGNEWEKSQPGTGICGKCVLCLLLNAVFVLALFLAFLIGHFASEAHLPLNNKTDNLTLNNLLLTSNNATIGKLNQTASTLQNQTEIKQKDLEFVKNIERTRQTIKDVYPPQLYDSESFFDSQSDQDFALLSPFNNDVHHSNTKLISRSDYPLVPLPRIALPRHYNVDLDLTEFYGVVDWPRIRGNLSILLEAFGNATDDELLFNAGTNIFIQRIRLYRQTEFGKVVVEIKSVKRHIEREFVRLILGERLSVGWYWLYIEFNTRICQSELEGTHCFPGPLLSSDPKESSSSLPSRQLATGFSTKFEPNFARTFFPGWDDPSIRSTFNLSVQHFSDTNILFNTSPLPNKQNVSTSNLIKLTRFETTPPMPLYLFAIATGPFKPIQVVTTKTNLSLNIWSNNQDLLTAHFVANFSPIMFDKLQEDFNVKYPLSKLDIFITPKYPVGGMENWGLIILHSDNVRISNSDKIDKLAEKYKIEKLITHELIHQWFGNLVSIWNWEELWLSEGFTSYFVFDFLNAHNHPQLTEHEYYLKLIELINQQSTDGRSSLIKLITNSKQLDRLFDSIQLYTKGAVVVKMLKDLVGPEVFRTSIARFLRENSFQSVDRRSLWTAFPTNADHGADTIRLKDVMETWLLNKGIPEVEVKRNYEDKSIKLEQQQADKNRHLIYLDDDKMGRMRLNKRFKRMWQMEEEEEEDEIKKDEDINGILHWMLDGLEENNTTSTSTATTTTTTTKEIKRRKENNNKNVHLTTKKRQLRAERKNSQNTICGQYLLVILLVLLSLKMGKYLDNFDQYLLANPHWVYSYRVNYDILNWRMIITQLNKNHLEIPSMSRIQLIVDSEYFLRESPHPHLFVQLLSYLSKEHELGVLLVGLDALHSFLELFSASEVFGSLIVHLLPVILQLDKQLVIAANEGTDPEVAALWLLNPLRLAKLYQLRCSANLGTCAEHKQVHKWLLYPTALTSDNYQQLTAICHHLFKHSDNSELNLLSNLLKQPQSIALHSVIRHLSSRCVQDEKLIKQAVLDIINTRNAIIYSNSLKNSYTLNYNKKFREIFWTLLSTQLNIQERQILFAVNTGKSDRMARNLLHSVHSLGELNLIERILLINGQINYD</sequence>